<gene>
    <name evidence="1" type="ORF">S01H1_08349</name>
</gene>
<organism evidence="1">
    <name type="scientific">marine sediment metagenome</name>
    <dbReference type="NCBI Taxonomy" id="412755"/>
    <lineage>
        <taxon>unclassified sequences</taxon>
        <taxon>metagenomes</taxon>
        <taxon>ecological metagenomes</taxon>
    </lineage>
</organism>
<evidence type="ECO:0000313" key="1">
    <source>
        <dbReference type="EMBL" id="GAF75836.1"/>
    </source>
</evidence>
<dbReference type="EMBL" id="BARS01004288">
    <property type="protein sequence ID" value="GAF75836.1"/>
    <property type="molecule type" value="Genomic_DNA"/>
</dbReference>
<accession>X0SL23</accession>
<dbReference type="AlphaFoldDB" id="X0SL23"/>
<dbReference type="PROSITE" id="PS51257">
    <property type="entry name" value="PROKAR_LIPOPROTEIN"/>
    <property type="match status" value="1"/>
</dbReference>
<feature type="non-terminal residue" evidence="1">
    <location>
        <position position="99"/>
    </location>
</feature>
<reference evidence="1" key="1">
    <citation type="journal article" date="2014" name="Front. Microbiol.">
        <title>High frequency of phylogenetically diverse reductive dehalogenase-homologous genes in deep subseafloor sedimentary metagenomes.</title>
        <authorList>
            <person name="Kawai M."/>
            <person name="Futagami T."/>
            <person name="Toyoda A."/>
            <person name="Takaki Y."/>
            <person name="Nishi S."/>
            <person name="Hori S."/>
            <person name="Arai W."/>
            <person name="Tsubouchi T."/>
            <person name="Morono Y."/>
            <person name="Uchiyama I."/>
            <person name="Ito T."/>
            <person name="Fujiyama A."/>
            <person name="Inagaki F."/>
            <person name="Takami H."/>
        </authorList>
    </citation>
    <scope>NUCLEOTIDE SEQUENCE</scope>
    <source>
        <strain evidence="1">Expedition CK06-06</strain>
    </source>
</reference>
<protein>
    <submittedName>
        <fullName evidence="1">Uncharacterized protein</fullName>
    </submittedName>
</protein>
<proteinExistence type="predicted"/>
<sequence length="99" mass="10851">MRMTILGSMFGARFCAAVAAVTAAIAVAGCGSASLIPASEQPLSKDTMMLLGRKGMERGAPIFIRIFKEDSELEVWKARDDGRFYHFKTYPICNWSGKV</sequence>
<name>X0SL23_9ZZZZ</name>
<comment type="caution">
    <text evidence="1">The sequence shown here is derived from an EMBL/GenBank/DDBJ whole genome shotgun (WGS) entry which is preliminary data.</text>
</comment>